<protein>
    <recommendedName>
        <fullName evidence="5">serine C-palmitoyltransferase</fullName>
        <ecNumber evidence="5">2.3.1.50</ecNumber>
    </recommendedName>
</protein>
<dbReference type="InterPro" id="IPR015421">
    <property type="entry name" value="PyrdxlP-dep_Trfase_major"/>
</dbReference>
<dbReference type="InterPro" id="IPR004839">
    <property type="entry name" value="Aminotransferase_I/II_large"/>
</dbReference>
<dbReference type="Gene3D" id="3.90.1150.10">
    <property type="entry name" value="Aspartate Aminotransferase, domain 1"/>
    <property type="match status" value="1"/>
</dbReference>
<gene>
    <name evidence="12" type="ORF">PRZ48_003022</name>
</gene>
<evidence type="ECO:0000259" key="11">
    <source>
        <dbReference type="Pfam" id="PF00155"/>
    </source>
</evidence>
<evidence type="ECO:0000256" key="5">
    <source>
        <dbReference type="ARBA" id="ARBA00013220"/>
    </source>
</evidence>
<keyword evidence="13" id="KW-1185">Reference proteome</keyword>
<keyword evidence="7" id="KW-0663">Pyridoxal phosphate</keyword>
<dbReference type="EC" id="2.3.1.50" evidence="5"/>
<keyword evidence="8" id="KW-0746">Sphingolipid metabolism</keyword>
<evidence type="ECO:0000313" key="12">
    <source>
        <dbReference type="EMBL" id="KAK4505059.1"/>
    </source>
</evidence>
<keyword evidence="10" id="KW-0012">Acyltransferase</keyword>
<evidence type="ECO:0000313" key="13">
    <source>
        <dbReference type="Proteomes" id="UP001305779"/>
    </source>
</evidence>
<accession>A0ABR0ETV2</accession>
<proteinExistence type="inferred from homology"/>
<dbReference type="Proteomes" id="UP001305779">
    <property type="component" value="Unassembled WGS sequence"/>
</dbReference>
<evidence type="ECO:0000256" key="10">
    <source>
        <dbReference type="ARBA" id="ARBA00023315"/>
    </source>
</evidence>
<evidence type="ECO:0000256" key="1">
    <source>
        <dbReference type="ARBA" id="ARBA00001933"/>
    </source>
</evidence>
<dbReference type="EMBL" id="JAXOVC010000002">
    <property type="protein sequence ID" value="KAK4505059.1"/>
    <property type="molecule type" value="Genomic_DNA"/>
</dbReference>
<comment type="cofactor">
    <cofactor evidence="1">
        <name>pyridoxal 5'-phosphate</name>
        <dbReference type="ChEBI" id="CHEBI:597326"/>
    </cofactor>
</comment>
<evidence type="ECO:0000256" key="3">
    <source>
        <dbReference type="ARBA" id="ARBA00004991"/>
    </source>
</evidence>
<evidence type="ECO:0000256" key="6">
    <source>
        <dbReference type="ARBA" id="ARBA00022679"/>
    </source>
</evidence>
<dbReference type="PANTHER" id="PTHR13693:SF2">
    <property type="entry name" value="SERINE PALMITOYLTRANSFERASE 1"/>
    <property type="match status" value="1"/>
</dbReference>
<feature type="domain" description="Aminotransferase class I/classII large" evidence="11">
    <location>
        <begin position="141"/>
        <end position="513"/>
    </location>
</feature>
<organism evidence="12 13">
    <name type="scientific">Zasmidium cellare</name>
    <name type="common">Wine cellar mold</name>
    <name type="synonym">Racodium cellare</name>
    <dbReference type="NCBI Taxonomy" id="395010"/>
    <lineage>
        <taxon>Eukaryota</taxon>
        <taxon>Fungi</taxon>
        <taxon>Dikarya</taxon>
        <taxon>Ascomycota</taxon>
        <taxon>Pezizomycotina</taxon>
        <taxon>Dothideomycetes</taxon>
        <taxon>Dothideomycetidae</taxon>
        <taxon>Mycosphaerellales</taxon>
        <taxon>Mycosphaerellaceae</taxon>
        <taxon>Zasmidium</taxon>
    </lineage>
</organism>
<evidence type="ECO:0000256" key="4">
    <source>
        <dbReference type="ARBA" id="ARBA00008392"/>
    </source>
</evidence>
<evidence type="ECO:0000256" key="7">
    <source>
        <dbReference type="ARBA" id="ARBA00022898"/>
    </source>
</evidence>
<keyword evidence="9" id="KW-0443">Lipid metabolism</keyword>
<dbReference type="InterPro" id="IPR015422">
    <property type="entry name" value="PyrdxlP-dep_Trfase_small"/>
</dbReference>
<comment type="pathway">
    <text evidence="3">Sphingolipid metabolism.</text>
</comment>
<keyword evidence="6" id="KW-0808">Transferase</keyword>
<comment type="caution">
    <text evidence="12">The sequence shown here is derived from an EMBL/GenBank/DDBJ whole genome shotgun (WGS) entry which is preliminary data.</text>
</comment>
<dbReference type="InterPro" id="IPR050087">
    <property type="entry name" value="AON_synthase_class-II"/>
</dbReference>
<comment type="pathway">
    <text evidence="2">Lipid metabolism; sphingolipid metabolism.</text>
</comment>
<dbReference type="Gene3D" id="3.40.640.10">
    <property type="entry name" value="Type I PLP-dependent aspartate aminotransferase-like (Major domain)"/>
    <property type="match status" value="1"/>
</dbReference>
<dbReference type="InterPro" id="IPR015424">
    <property type="entry name" value="PyrdxlP-dep_Trfase"/>
</dbReference>
<name>A0ABR0ETV2_ZASCE</name>
<reference evidence="12 13" key="1">
    <citation type="journal article" date="2023" name="G3 (Bethesda)">
        <title>A chromosome-level genome assembly of Zasmidium syzygii isolated from banana leaves.</title>
        <authorList>
            <person name="van Westerhoven A.C."/>
            <person name="Mehrabi R."/>
            <person name="Talebi R."/>
            <person name="Steentjes M.B.F."/>
            <person name="Corcolon B."/>
            <person name="Chong P.A."/>
            <person name="Kema G.H.J."/>
            <person name="Seidl M.F."/>
        </authorList>
    </citation>
    <scope>NUCLEOTIDE SEQUENCE [LARGE SCALE GENOMIC DNA]</scope>
    <source>
        <strain evidence="12 13">P124</strain>
    </source>
</reference>
<evidence type="ECO:0000256" key="8">
    <source>
        <dbReference type="ARBA" id="ARBA00022919"/>
    </source>
</evidence>
<sequence>MESSSIPASTSLRVPDTVATVAANTLWLTEKTTDLLQRAPGSAVVVRYVQSSYQNDPIRSVVELLLFLLAVRYVLAPQYSPRKKGNHVELSEKEVDELVDEWTPEPLIEEQPELVQLSENLPVLHKDAPSGPRTKLRDGRTVINLASYNHYNLSNDQQLVESAVSTIKTYGVGPCSAPGFIGTFDVHMKLEKDIAAHFGTDDSVVYSQSFSTISSVISAFCKRGDIIVADRAVNFPIRKGIQASRNIVRWFDHNDMGDLERVLAKLVSERRPLTRRFIITEAISENVGDMVNLPRLLELKHKYKFRIVLDETWSYGIVGRTGRGVTELQNVDAANIDILVGSLAGCVASGGGFCTGYQIMVEHQRLNSPALTFSASLPTFLATTASAVIDRLQSSEGAKDMATLRERIDSLRTQLDRSDWVTCTSAPENPVLHLVLKDQHIKNRRLTRSEQEFLLQECVDECLNNHSIIISRLKSMPLMDGLHPRDVEKEYQPQPTLKVCATAALSKKEIEKAGIAVRHAITAVMKRSKWQRGTAPEA</sequence>
<dbReference type="SUPFAM" id="SSF53383">
    <property type="entry name" value="PLP-dependent transferases"/>
    <property type="match status" value="1"/>
</dbReference>
<dbReference type="PANTHER" id="PTHR13693">
    <property type="entry name" value="CLASS II AMINOTRANSFERASE/8-AMINO-7-OXONONANOATE SYNTHASE"/>
    <property type="match status" value="1"/>
</dbReference>
<dbReference type="Pfam" id="PF00155">
    <property type="entry name" value="Aminotran_1_2"/>
    <property type="match status" value="1"/>
</dbReference>
<evidence type="ECO:0000256" key="9">
    <source>
        <dbReference type="ARBA" id="ARBA00023098"/>
    </source>
</evidence>
<evidence type="ECO:0000256" key="2">
    <source>
        <dbReference type="ARBA" id="ARBA00004760"/>
    </source>
</evidence>
<comment type="similarity">
    <text evidence="4">Belongs to the class-II pyridoxal-phosphate-dependent aminotransferase family.</text>
</comment>